<feature type="region of interest" description="Disordered" evidence="3">
    <location>
        <begin position="631"/>
        <end position="652"/>
    </location>
</feature>
<dbReference type="EMBL" id="JAULSU010000004">
    <property type="protein sequence ID" value="KAK0620740.1"/>
    <property type="molecule type" value="Genomic_DNA"/>
</dbReference>
<dbReference type="Pfam" id="PF08031">
    <property type="entry name" value="BBE"/>
    <property type="match status" value="1"/>
</dbReference>
<keyword evidence="7" id="KW-1185">Reference proteome</keyword>
<evidence type="ECO:0000256" key="4">
    <source>
        <dbReference type="SAM" id="SignalP"/>
    </source>
</evidence>
<keyword evidence="4" id="KW-0732">Signal</keyword>
<comment type="caution">
    <text evidence="6">The sequence shown here is derived from an EMBL/GenBank/DDBJ whole genome shotgun (WGS) entry which is preliminary data.</text>
</comment>
<dbReference type="GO" id="GO:0016491">
    <property type="term" value="F:oxidoreductase activity"/>
    <property type="evidence" value="ECO:0007669"/>
    <property type="project" value="UniProtKB-KW"/>
</dbReference>
<dbReference type="PANTHER" id="PTHR13878:SF91">
    <property type="entry name" value="FAD BINDING DOMAIN PROTEIN (AFU_ORTHOLOGUE AFUA_6G12070)-RELATED"/>
    <property type="match status" value="1"/>
</dbReference>
<accession>A0AA39WSF2</accession>
<dbReference type="PROSITE" id="PS51387">
    <property type="entry name" value="FAD_PCMH"/>
    <property type="match status" value="1"/>
</dbReference>
<dbReference type="Pfam" id="PF01565">
    <property type="entry name" value="FAD_binding_4"/>
    <property type="match status" value="1"/>
</dbReference>
<keyword evidence="2" id="KW-0560">Oxidoreductase</keyword>
<sequence>MLRYLPLFLASSAAVTATNFNWEKLQLSRNETALYPDIDFGNLSGPNATYTGPKCKVSPSDPSWPTPEEWARLNTTLSGALLKPSPPAAVCYPGATYNSPTCDFITLGNRTRYHLDHPVGVLTEWTGGSTCVVPPRNPAPSSLQCNQGAFPVYVVNATTVKQIQIAVNFARNRNLRLVIKNTGHDFNGRSTGYGALQVWTHHLKDFEYIPEATVGEYTGRVAKVSAGIEMWEVFNHMGTYNMTMPLPGGETVGVFGGWTAGGGHHFLSSLYGNGADQVLEFKVVTADGRYRTVTPFQNGDLYFAMLGGGGSTYGILTSALVKAYPKTEVTDVNLEFFYRESLPANTTSTPSFPVTNDLEKFWDGVWLYQKFSRETSDAGGSLYSYVRPDRLGLNFSVIIKLPLKNIAQAAEFTKPLYDDLNKLGFPVKVNPVPNPDTQTQNRKAGVWGGPGNSFFGSRLIPRTNWDNNTIFNKTFHAVLRLPVELGLIFHGVDHYAPLSKIGYPAQHNSITPAWRQSIMHVDIMDREFTGFSTTSAKDFLANHADRLHKAMGPIRDVTPGSGAYYNEADVMEPNWQSTFFGPNYSRLSRIKRARDPWGLFWAPTTPGSEYWKVVTENDLPTQNGPLCQTGFVDPSESLEEEEKKQGGHFSGE</sequence>
<dbReference type="InterPro" id="IPR016166">
    <property type="entry name" value="FAD-bd_PCMH"/>
</dbReference>
<dbReference type="AlphaFoldDB" id="A0AA39WSF2"/>
<dbReference type="Gene3D" id="3.30.465.10">
    <property type="match status" value="2"/>
</dbReference>
<feature type="domain" description="FAD-binding PCMH-type" evidence="5">
    <location>
        <begin position="147"/>
        <end position="326"/>
    </location>
</feature>
<name>A0AA39WSF2_9PEZI</name>
<feature type="signal peptide" evidence="4">
    <location>
        <begin position="1"/>
        <end position="17"/>
    </location>
</feature>
<evidence type="ECO:0000256" key="1">
    <source>
        <dbReference type="ARBA" id="ARBA00005466"/>
    </source>
</evidence>
<dbReference type="InterPro" id="IPR050432">
    <property type="entry name" value="FAD-linked_Oxidoreductases_BP"/>
</dbReference>
<evidence type="ECO:0000313" key="6">
    <source>
        <dbReference type="EMBL" id="KAK0620740.1"/>
    </source>
</evidence>
<dbReference type="InterPro" id="IPR012951">
    <property type="entry name" value="BBE"/>
</dbReference>
<dbReference type="SUPFAM" id="SSF56176">
    <property type="entry name" value="FAD-binding/transporter-associated domain-like"/>
    <property type="match status" value="1"/>
</dbReference>
<evidence type="ECO:0000259" key="5">
    <source>
        <dbReference type="PROSITE" id="PS51387"/>
    </source>
</evidence>
<feature type="compositionally biased region" description="Basic and acidic residues" evidence="3">
    <location>
        <begin position="641"/>
        <end position="652"/>
    </location>
</feature>
<comment type="similarity">
    <text evidence="1">Belongs to the oxygen-dependent FAD-linked oxidoreductase family.</text>
</comment>
<dbReference type="GO" id="GO:0071949">
    <property type="term" value="F:FAD binding"/>
    <property type="evidence" value="ECO:0007669"/>
    <property type="project" value="InterPro"/>
</dbReference>
<feature type="chain" id="PRO_5041437654" evidence="4">
    <location>
        <begin position="18"/>
        <end position="652"/>
    </location>
</feature>
<evidence type="ECO:0000313" key="7">
    <source>
        <dbReference type="Proteomes" id="UP001175000"/>
    </source>
</evidence>
<proteinExistence type="inferred from homology"/>
<dbReference type="Proteomes" id="UP001175000">
    <property type="component" value="Unassembled WGS sequence"/>
</dbReference>
<gene>
    <name evidence="6" type="ORF">B0T14DRAFT_457904</name>
</gene>
<dbReference type="PANTHER" id="PTHR13878">
    <property type="entry name" value="GULONOLACTONE OXIDASE"/>
    <property type="match status" value="1"/>
</dbReference>
<protein>
    <submittedName>
        <fullName evidence="6">FAD binding domain-containing protein</fullName>
    </submittedName>
</protein>
<evidence type="ECO:0000256" key="3">
    <source>
        <dbReference type="SAM" id="MobiDB-lite"/>
    </source>
</evidence>
<evidence type="ECO:0000256" key="2">
    <source>
        <dbReference type="ARBA" id="ARBA00023002"/>
    </source>
</evidence>
<dbReference type="InterPro" id="IPR006094">
    <property type="entry name" value="Oxid_FAD_bind_N"/>
</dbReference>
<reference evidence="6" key="1">
    <citation type="submission" date="2023-06" db="EMBL/GenBank/DDBJ databases">
        <title>Genome-scale phylogeny and comparative genomics of the fungal order Sordariales.</title>
        <authorList>
            <consortium name="Lawrence Berkeley National Laboratory"/>
            <person name="Hensen N."/>
            <person name="Bonometti L."/>
            <person name="Westerberg I."/>
            <person name="Brannstrom I.O."/>
            <person name="Guillou S."/>
            <person name="Cros-Aarteil S."/>
            <person name="Calhoun S."/>
            <person name="Haridas S."/>
            <person name="Kuo A."/>
            <person name="Mondo S."/>
            <person name="Pangilinan J."/>
            <person name="Riley R."/>
            <person name="Labutti K."/>
            <person name="Andreopoulos B."/>
            <person name="Lipzen A."/>
            <person name="Chen C."/>
            <person name="Yanf M."/>
            <person name="Daum C."/>
            <person name="Ng V."/>
            <person name="Clum A."/>
            <person name="Steindorff A."/>
            <person name="Ohm R."/>
            <person name="Martin F."/>
            <person name="Silar P."/>
            <person name="Natvig D."/>
            <person name="Lalanne C."/>
            <person name="Gautier V."/>
            <person name="Ament-Velasquez S.L."/>
            <person name="Kruys A."/>
            <person name="Hutchinson M.I."/>
            <person name="Powell A.J."/>
            <person name="Barry K."/>
            <person name="Miller A.N."/>
            <person name="Grigoriev I.V."/>
            <person name="Debuchy R."/>
            <person name="Gladieux P."/>
            <person name="Thoren M.H."/>
            <person name="Johannesson H."/>
        </authorList>
    </citation>
    <scope>NUCLEOTIDE SEQUENCE</scope>
    <source>
        <strain evidence="6">CBS 606.72</strain>
    </source>
</reference>
<dbReference type="InterPro" id="IPR016169">
    <property type="entry name" value="FAD-bd_PCMH_sub2"/>
</dbReference>
<organism evidence="6 7">
    <name type="scientific">Immersiella caudata</name>
    <dbReference type="NCBI Taxonomy" id="314043"/>
    <lineage>
        <taxon>Eukaryota</taxon>
        <taxon>Fungi</taxon>
        <taxon>Dikarya</taxon>
        <taxon>Ascomycota</taxon>
        <taxon>Pezizomycotina</taxon>
        <taxon>Sordariomycetes</taxon>
        <taxon>Sordariomycetidae</taxon>
        <taxon>Sordariales</taxon>
        <taxon>Lasiosphaeriaceae</taxon>
        <taxon>Immersiella</taxon>
    </lineage>
</organism>
<dbReference type="InterPro" id="IPR036318">
    <property type="entry name" value="FAD-bd_PCMH-like_sf"/>
</dbReference>